<feature type="compositionally biased region" description="Pro residues" evidence="7">
    <location>
        <begin position="116"/>
        <end position="129"/>
    </location>
</feature>
<gene>
    <name evidence="9" type="ORF">M9Y10_002690</name>
</gene>
<feature type="compositionally biased region" description="Basic residues" evidence="7">
    <location>
        <begin position="827"/>
        <end position="847"/>
    </location>
</feature>
<dbReference type="EMBL" id="JAPFFF010000001">
    <property type="protein sequence ID" value="KAK8900363.1"/>
    <property type="molecule type" value="Genomic_DNA"/>
</dbReference>
<sequence>MIPNYLTTTLNRLPQLAIPRSQQSSQDQNQPQAQQPQSENFFPVQSLINNNSNASTSMSRSDTPDRSSNLIIIGPVPEPSLNNNRGPVNPNNNLNYHQMSRIPNIQSLTPYQFFSPTPPPSLSPTPPPAALNQVNPQAQLPQHQKKARFNRIQNFNAVNIRGTVPVNTNNKNYPQPIIPNAIPIISASSKPVPIGAQVLPNPQSLNMNIGVINSHNPALNSAMLPTQFPLPSRVIPFDGNANNNNNNSNKAMIININGIHNNLSKPLMPQSIPLTASTVVDSTGSGIISNVNSNYNMNINPINMNLNKNINMNFPMSIASPTSNRRLPVPEIQIPRETETEIPSQSPSYFRDPESGDYGMHCVCGKSHTDGLLLQCEHCELWLHGMCVNVPRSPTDPYFCPFCLGQRIKCTCDSNMDYSIPLIRCSKCKFWFHKECQELYFGVVPKTFICTKCNGGDRIFYDFPRVIFDEDYPDRKILTENVQHTKLLETIPEGNLKNEIINDLNYPELEFKSTIEKYYQKFAVLLFDGPHEFWKVFINSLCSLLTCEKAELLNAIDHLTTKFLYTDKLIPMTNVKFSHSDSITEQLEQKNMTRFEKPPDDIEIYIDEKDGKVKTPVSIDDGSFIIDLPGFIMRTDDVNADKGIPKSCLVVANSEIVVDLNGTPLCKYATSIRRSFHFNAIAKLIRVKGEAIAALFATRMKGPLSEEKNRRGPAIPEGGEIILPFDGEIPYNVQKIEWKEKKARYNANNVNGRNNQNYNSLPANNISFSVMSTTTDQQQDINNSSNENQGQGYIDESLQNKNDDDYDDNDQQLNDQEGNEKSYGWQKPKKERKRDRRKRKQKGRASQKNKSTYSSNNGKDKSNNNINSDEMSLSLLSSFMSDVVPPMPFILLPDQNAVDKYKMLQMVKSHSRHT</sequence>
<evidence type="ECO:0000256" key="6">
    <source>
        <dbReference type="PROSITE-ProRule" id="PRU00146"/>
    </source>
</evidence>
<evidence type="ECO:0000256" key="2">
    <source>
        <dbReference type="ARBA" id="ARBA00022723"/>
    </source>
</evidence>
<keyword evidence="4" id="KW-0862">Zinc</keyword>
<dbReference type="InterPro" id="IPR011011">
    <property type="entry name" value="Znf_FYVE_PHD"/>
</dbReference>
<dbReference type="InterPro" id="IPR013083">
    <property type="entry name" value="Znf_RING/FYVE/PHD"/>
</dbReference>
<evidence type="ECO:0000256" key="1">
    <source>
        <dbReference type="ARBA" id="ARBA00004123"/>
    </source>
</evidence>
<evidence type="ECO:0000313" key="9">
    <source>
        <dbReference type="EMBL" id="KAK8900363.1"/>
    </source>
</evidence>
<feature type="compositionally biased region" description="Low complexity" evidence="7">
    <location>
        <begin position="21"/>
        <end position="37"/>
    </location>
</feature>
<feature type="region of interest" description="Disordered" evidence="7">
    <location>
        <begin position="49"/>
        <end position="97"/>
    </location>
</feature>
<feature type="compositionally biased region" description="Polar residues" evidence="7">
    <location>
        <begin position="49"/>
        <end position="70"/>
    </location>
</feature>
<evidence type="ECO:0000256" key="5">
    <source>
        <dbReference type="ARBA" id="ARBA00023242"/>
    </source>
</evidence>
<evidence type="ECO:0000256" key="4">
    <source>
        <dbReference type="ARBA" id="ARBA00022833"/>
    </source>
</evidence>
<protein>
    <recommendedName>
        <fullName evidence="8">PHD-type domain-containing protein</fullName>
    </recommendedName>
</protein>
<dbReference type="Pfam" id="PF00628">
    <property type="entry name" value="PHD"/>
    <property type="match status" value="1"/>
</dbReference>
<dbReference type="InterPro" id="IPR019787">
    <property type="entry name" value="Znf_PHD-finger"/>
</dbReference>
<dbReference type="SMART" id="SM00249">
    <property type="entry name" value="PHD"/>
    <property type="match status" value="2"/>
</dbReference>
<dbReference type="Gene3D" id="3.30.40.10">
    <property type="entry name" value="Zinc/RING finger domain, C3HC4 (zinc finger)"/>
    <property type="match status" value="2"/>
</dbReference>
<feature type="compositionally biased region" description="Low complexity" evidence="7">
    <location>
        <begin position="81"/>
        <end position="95"/>
    </location>
</feature>
<keyword evidence="3 6" id="KW-0863">Zinc-finger</keyword>
<evidence type="ECO:0000256" key="7">
    <source>
        <dbReference type="SAM" id="MobiDB-lite"/>
    </source>
</evidence>
<feature type="compositionally biased region" description="Polar residues" evidence="7">
    <location>
        <begin position="773"/>
        <end position="791"/>
    </location>
</feature>
<name>A0ABR2LBG8_9EUKA</name>
<keyword evidence="2" id="KW-0479">Metal-binding</keyword>
<dbReference type="InterPro" id="IPR037869">
    <property type="entry name" value="Spp1/CFP1"/>
</dbReference>
<feature type="domain" description="PHD-type" evidence="8">
    <location>
        <begin position="359"/>
        <end position="406"/>
    </location>
</feature>
<feature type="region of interest" description="Disordered" evidence="7">
    <location>
        <begin position="773"/>
        <end position="868"/>
    </location>
</feature>
<dbReference type="PANTHER" id="PTHR46174:SF1">
    <property type="entry name" value="CXXC-TYPE ZINC FINGER PROTEIN 1"/>
    <property type="match status" value="1"/>
</dbReference>
<accession>A0ABR2LBG8</accession>
<dbReference type="PANTHER" id="PTHR46174">
    <property type="entry name" value="CXXC-TYPE ZINC FINGER PROTEIN 1"/>
    <property type="match status" value="1"/>
</dbReference>
<proteinExistence type="predicted"/>
<dbReference type="Proteomes" id="UP001470230">
    <property type="component" value="Unassembled WGS sequence"/>
</dbReference>
<keyword evidence="10" id="KW-1185">Reference proteome</keyword>
<organism evidence="9 10">
    <name type="scientific">Tritrichomonas musculus</name>
    <dbReference type="NCBI Taxonomy" id="1915356"/>
    <lineage>
        <taxon>Eukaryota</taxon>
        <taxon>Metamonada</taxon>
        <taxon>Parabasalia</taxon>
        <taxon>Tritrichomonadida</taxon>
        <taxon>Tritrichomonadidae</taxon>
        <taxon>Tritrichomonas</taxon>
    </lineage>
</organism>
<comment type="subcellular location">
    <subcellularLocation>
        <location evidence="1">Nucleus</location>
    </subcellularLocation>
</comment>
<keyword evidence="5" id="KW-0539">Nucleus</keyword>
<dbReference type="PROSITE" id="PS50016">
    <property type="entry name" value="ZF_PHD_2"/>
    <property type="match status" value="1"/>
</dbReference>
<evidence type="ECO:0000256" key="3">
    <source>
        <dbReference type="ARBA" id="ARBA00022771"/>
    </source>
</evidence>
<comment type="caution">
    <text evidence="9">The sequence shown here is derived from an EMBL/GenBank/DDBJ whole genome shotgun (WGS) entry which is preliminary data.</text>
</comment>
<dbReference type="InterPro" id="IPR001965">
    <property type="entry name" value="Znf_PHD"/>
</dbReference>
<feature type="region of interest" description="Disordered" evidence="7">
    <location>
        <begin position="109"/>
        <end position="133"/>
    </location>
</feature>
<feature type="region of interest" description="Disordered" evidence="7">
    <location>
        <begin position="13"/>
        <end position="37"/>
    </location>
</feature>
<dbReference type="SUPFAM" id="SSF57903">
    <property type="entry name" value="FYVE/PHD zinc finger"/>
    <property type="match status" value="2"/>
</dbReference>
<evidence type="ECO:0000313" key="10">
    <source>
        <dbReference type="Proteomes" id="UP001470230"/>
    </source>
</evidence>
<reference evidence="9 10" key="1">
    <citation type="submission" date="2024-04" db="EMBL/GenBank/DDBJ databases">
        <title>Tritrichomonas musculus Genome.</title>
        <authorList>
            <person name="Alves-Ferreira E."/>
            <person name="Grigg M."/>
            <person name="Lorenzi H."/>
            <person name="Galac M."/>
        </authorList>
    </citation>
    <scope>NUCLEOTIDE SEQUENCE [LARGE SCALE GENOMIC DNA]</scope>
    <source>
        <strain evidence="9 10">EAF2021</strain>
    </source>
</reference>
<evidence type="ECO:0000259" key="8">
    <source>
        <dbReference type="PROSITE" id="PS50016"/>
    </source>
</evidence>